<gene>
    <name evidence="3" type="ORF">AJAP_07035</name>
</gene>
<dbReference type="GO" id="GO:0006302">
    <property type="term" value="P:double-strand break repair"/>
    <property type="evidence" value="ECO:0007669"/>
    <property type="project" value="InterPro"/>
</dbReference>
<dbReference type="AlphaFoldDB" id="A0A075UP69"/>
<dbReference type="RefSeq" id="WP_038509096.1">
    <property type="nucleotide sequence ID" value="NZ_CP008953.1"/>
</dbReference>
<dbReference type="Gene3D" id="3.40.50.300">
    <property type="entry name" value="P-loop containing nucleotide triphosphate hydrolases"/>
    <property type="match status" value="2"/>
</dbReference>
<evidence type="ECO:0000313" key="4">
    <source>
        <dbReference type="Proteomes" id="UP000028492"/>
    </source>
</evidence>
<dbReference type="Proteomes" id="UP000028492">
    <property type="component" value="Chromosome"/>
</dbReference>
<dbReference type="GO" id="GO:0016887">
    <property type="term" value="F:ATP hydrolysis activity"/>
    <property type="evidence" value="ECO:0007669"/>
    <property type="project" value="InterPro"/>
</dbReference>
<dbReference type="InterPro" id="IPR038729">
    <property type="entry name" value="Rad50/SbcC_AAA"/>
</dbReference>
<organism evidence="3 4">
    <name type="scientific">Amycolatopsis japonica</name>
    <dbReference type="NCBI Taxonomy" id="208439"/>
    <lineage>
        <taxon>Bacteria</taxon>
        <taxon>Bacillati</taxon>
        <taxon>Actinomycetota</taxon>
        <taxon>Actinomycetes</taxon>
        <taxon>Pseudonocardiales</taxon>
        <taxon>Pseudonocardiaceae</taxon>
        <taxon>Amycolatopsis</taxon>
        <taxon>Amycolatopsis japonica group</taxon>
    </lineage>
</organism>
<dbReference type="STRING" id="208439.AJAP_07035"/>
<feature type="coiled-coil region" evidence="1">
    <location>
        <begin position="223"/>
        <end position="291"/>
    </location>
</feature>
<sequence length="617" mass="68495">MERLRLLHLTFIGASVDPATVEFGPKLTLVRGPSDTGKSHIADSLDFMLGGSKLEELPEHDGYDQVLLGVQLPDGTPVTLARSPHGGKFSLFQGDHRAYPLPVDRRSLSAKHSARSTENLSRYLLGKLGLDNKVIRKDRAGNTVSFSVRTLAPLVLVNEIKIQAKTSPISSGQVTDETKEISAFRLLLQGDDDSALTPRESEKDQSRSKAAKSEVIDTLISELREQLRSNETLQQINEQLQRLQGTIATSTASIEQAAEARQQWGHALSNNERLATAARRSLAELETLEARFTLLHKQYTSDLDRLDAVAEAGTLLGYFSPGRCVFCGADPEHQHLNEDCADDTTALAESVREEQLKTTALRGDLVEAIAGLRAERDEKVQRLQAFTDQAAQARTEIARLDNLLNPQETELRDLLTKSSQLERDADAIKRIQRLERLRTEIEEAPKPDKMEQTAGLQRTAVANLSRMIAARLRAWGYQEADTTSYNFDKKDIMSGNQLRSAHGKGVRAILHAAFTISLAQYCFDNDLPHPGFVILDSPLVVYRPPDPNDEPDNSGDILDTTSLSARFFADIQTNFSGQIIILENQNPPDHLESETRDISFTKNADHGRYGLFPHHRS</sequence>
<evidence type="ECO:0000259" key="2">
    <source>
        <dbReference type="Pfam" id="PF13476"/>
    </source>
</evidence>
<dbReference type="HOGENOM" id="CLU_029836_1_0_11"/>
<keyword evidence="4" id="KW-1185">Reference proteome</keyword>
<evidence type="ECO:0000256" key="1">
    <source>
        <dbReference type="SAM" id="Coils"/>
    </source>
</evidence>
<dbReference type="SUPFAM" id="SSF52540">
    <property type="entry name" value="P-loop containing nucleoside triphosphate hydrolases"/>
    <property type="match status" value="1"/>
</dbReference>
<dbReference type="Pfam" id="PF13476">
    <property type="entry name" value="AAA_23"/>
    <property type="match status" value="1"/>
</dbReference>
<reference evidence="3 4" key="1">
    <citation type="journal article" date="2014" name="J. Biotechnol.">
        <title>Complete genome sequence of the actinobacterium Amycolatopsis japonica MG417-CF17(T) (=DSM 44213T) producing (S,S)-N,N'-ethylenediaminedisuccinic acid.</title>
        <authorList>
            <person name="Stegmann E."/>
            <person name="Albersmeier A."/>
            <person name="Spohn M."/>
            <person name="Gert H."/>
            <person name="Weber T."/>
            <person name="Wohlleben W."/>
            <person name="Kalinowski J."/>
            <person name="Ruckert C."/>
        </authorList>
    </citation>
    <scope>NUCLEOTIDE SEQUENCE [LARGE SCALE GENOMIC DNA]</scope>
    <source>
        <strain evidence="4">MG417-CF17 (DSM 44213)</strain>
    </source>
</reference>
<keyword evidence="1" id="KW-0175">Coiled coil</keyword>
<proteinExistence type="predicted"/>
<dbReference type="KEGG" id="aja:AJAP_07035"/>
<accession>A0A075UP69</accession>
<feature type="coiled-coil region" evidence="1">
    <location>
        <begin position="369"/>
        <end position="403"/>
    </location>
</feature>
<protein>
    <recommendedName>
        <fullName evidence="2">Rad50/SbcC-type AAA domain-containing protein</fullName>
    </recommendedName>
</protein>
<evidence type="ECO:0000313" key="3">
    <source>
        <dbReference type="EMBL" id="AIG74324.1"/>
    </source>
</evidence>
<dbReference type="EMBL" id="CP008953">
    <property type="protein sequence ID" value="AIG74324.1"/>
    <property type="molecule type" value="Genomic_DNA"/>
</dbReference>
<feature type="domain" description="Rad50/SbcC-type AAA" evidence="2">
    <location>
        <begin position="16"/>
        <end position="244"/>
    </location>
</feature>
<name>A0A075UP69_9PSEU</name>
<dbReference type="InterPro" id="IPR027417">
    <property type="entry name" value="P-loop_NTPase"/>
</dbReference>
<dbReference type="eggNOG" id="COG0419">
    <property type="taxonomic scope" value="Bacteria"/>
</dbReference>